<sequence>MTSGVSQTAGADASVSKSAPPTIGMVSSKKPNTYTQVSGKPQHKDKLRGKGGAKSRPIKSIQTKKTGTNRSSLPTPKLNNSHWGQKKIHETVVSIKVETHVEGKSTTAQQASVTMSSQSLQKSPPVNPTLKKRADSYEDPFSAYGISEDTTVDVLNNAWDGNMQEHLGDEYNVMEDAQLIPPMQDISNAENARFELLASSEVNPEYIHADNEYNVMEDAQLIPPTLAINEADYFQKQQDDEETSPTMPATPTAADGMSSASSVSSASSPNSNLDVVTVFTTSTTTITVGNAPSASTSNGSADTATQNAPSQINSDSTQTNSNLVMSTINSLYSELRSSSQGTSSMANASPSTTAAG</sequence>
<feature type="region of interest" description="Disordered" evidence="1">
    <location>
        <begin position="1"/>
        <end position="85"/>
    </location>
</feature>
<feature type="compositionally biased region" description="Polar residues" evidence="1">
    <location>
        <begin position="104"/>
        <end position="124"/>
    </location>
</feature>
<organism evidence="2 3">
    <name type="scientific">Zancudomyces culisetae</name>
    <name type="common">Gut fungus</name>
    <name type="synonym">Smittium culisetae</name>
    <dbReference type="NCBI Taxonomy" id="1213189"/>
    <lineage>
        <taxon>Eukaryota</taxon>
        <taxon>Fungi</taxon>
        <taxon>Fungi incertae sedis</taxon>
        <taxon>Zoopagomycota</taxon>
        <taxon>Kickxellomycotina</taxon>
        <taxon>Harpellomycetes</taxon>
        <taxon>Harpellales</taxon>
        <taxon>Legeriomycetaceae</taxon>
        <taxon>Zancudomyces</taxon>
    </lineage>
</organism>
<feature type="compositionally biased region" description="Low complexity" evidence="1">
    <location>
        <begin position="245"/>
        <end position="271"/>
    </location>
</feature>
<feature type="compositionally biased region" description="Polar residues" evidence="1">
    <location>
        <begin position="29"/>
        <end position="39"/>
    </location>
</feature>
<evidence type="ECO:0000256" key="1">
    <source>
        <dbReference type="SAM" id="MobiDB-lite"/>
    </source>
</evidence>
<dbReference type="Proteomes" id="UP000188320">
    <property type="component" value="Unassembled WGS sequence"/>
</dbReference>
<proteinExistence type="predicted"/>
<feature type="compositionally biased region" description="Basic residues" evidence="1">
    <location>
        <begin position="41"/>
        <end position="57"/>
    </location>
</feature>
<feature type="compositionally biased region" description="Polar residues" evidence="1">
    <location>
        <begin position="1"/>
        <end position="19"/>
    </location>
</feature>
<feature type="non-terminal residue" evidence="2">
    <location>
        <position position="356"/>
    </location>
</feature>
<evidence type="ECO:0000313" key="3">
    <source>
        <dbReference type="Proteomes" id="UP000188320"/>
    </source>
</evidence>
<gene>
    <name evidence="2" type="ORF">AX774_g6868</name>
</gene>
<dbReference type="AlphaFoldDB" id="A0A1R1PFM8"/>
<feature type="region of interest" description="Disordered" evidence="1">
    <location>
        <begin position="287"/>
        <end position="321"/>
    </location>
</feature>
<evidence type="ECO:0000313" key="2">
    <source>
        <dbReference type="EMBL" id="OMH79718.1"/>
    </source>
</evidence>
<name>A0A1R1PFM8_ZANCU</name>
<keyword evidence="3" id="KW-1185">Reference proteome</keyword>
<feature type="compositionally biased region" description="Polar residues" evidence="1">
    <location>
        <begin position="290"/>
        <end position="321"/>
    </location>
</feature>
<accession>A0A1R1PFM8</accession>
<feature type="region of interest" description="Disordered" evidence="1">
    <location>
        <begin position="237"/>
        <end position="271"/>
    </location>
</feature>
<reference evidence="3" key="1">
    <citation type="submission" date="2017-01" db="EMBL/GenBank/DDBJ databases">
        <authorList>
            <person name="Wang Y."/>
            <person name="White M."/>
            <person name="Kvist S."/>
            <person name="Moncalvo J.-M."/>
        </authorList>
    </citation>
    <scope>NUCLEOTIDE SEQUENCE [LARGE SCALE GENOMIC DNA]</scope>
    <source>
        <strain evidence="3">COL-18-3</strain>
    </source>
</reference>
<protein>
    <submittedName>
        <fullName evidence="2">Uncharacterized protein</fullName>
    </submittedName>
</protein>
<feature type="region of interest" description="Disordered" evidence="1">
    <location>
        <begin position="103"/>
        <end position="127"/>
    </location>
</feature>
<dbReference type="EMBL" id="LSSK01001441">
    <property type="protein sequence ID" value="OMH79718.1"/>
    <property type="molecule type" value="Genomic_DNA"/>
</dbReference>
<feature type="compositionally biased region" description="Polar residues" evidence="1">
    <location>
        <begin position="60"/>
        <end position="83"/>
    </location>
</feature>
<comment type="caution">
    <text evidence="2">The sequence shown here is derived from an EMBL/GenBank/DDBJ whole genome shotgun (WGS) entry which is preliminary data.</text>
</comment>
<feature type="region of interest" description="Disordered" evidence="1">
    <location>
        <begin position="334"/>
        <end position="356"/>
    </location>
</feature>